<evidence type="ECO:0000313" key="1">
    <source>
        <dbReference type="EMBL" id="CDB45923.1"/>
    </source>
</evidence>
<accession>R6I6V8</accession>
<dbReference type="RefSeq" id="WP_021717898.1">
    <property type="nucleotide sequence ID" value="NZ_CATZQN010000008.1"/>
</dbReference>
<dbReference type="eggNOG" id="ENOG5032XTU">
    <property type="taxonomic scope" value="Bacteria"/>
</dbReference>
<proteinExistence type="predicted"/>
<dbReference type="EMBL" id="CBDS010000066">
    <property type="protein sequence ID" value="CDB45923.1"/>
    <property type="molecule type" value="Genomic_DNA"/>
</dbReference>
<name>R6I6V8_9FIRM</name>
<dbReference type="AlphaFoldDB" id="R6I6V8"/>
<gene>
    <name evidence="1" type="ORF">BN533_00996</name>
</gene>
<reference evidence="1" key="1">
    <citation type="submission" date="2012-11" db="EMBL/GenBank/DDBJ databases">
        <title>Dependencies among metagenomic species, viruses, plasmids and units of genetic variation.</title>
        <authorList>
            <person name="Nielsen H.B."/>
            <person name="Almeida M."/>
            <person name="Juncker A.S."/>
            <person name="Rasmussen S."/>
            <person name="Li J."/>
            <person name="Sunagawa S."/>
            <person name="Plichta D."/>
            <person name="Gautier L."/>
            <person name="Le Chatelier E."/>
            <person name="Peletier E."/>
            <person name="Bonde I."/>
            <person name="Nielsen T."/>
            <person name="Manichanh C."/>
            <person name="Arumugam M."/>
            <person name="Batto J."/>
            <person name="Santos M.B.Q.D."/>
            <person name="Blom N."/>
            <person name="Borruel N."/>
            <person name="Burgdorf K.S."/>
            <person name="Boumezbeur F."/>
            <person name="Casellas F."/>
            <person name="Dore J."/>
            <person name="Guarner F."/>
            <person name="Hansen T."/>
            <person name="Hildebrand F."/>
            <person name="Kaas R.S."/>
            <person name="Kennedy S."/>
            <person name="Kristiansen K."/>
            <person name="Kultima J.R."/>
            <person name="Leonard P."/>
            <person name="Levenez F."/>
            <person name="Lund O."/>
            <person name="Moumen B."/>
            <person name="Le Paslier D."/>
            <person name="Pons N."/>
            <person name="Pedersen O."/>
            <person name="Prifti E."/>
            <person name="Qin J."/>
            <person name="Raes J."/>
            <person name="Tap J."/>
            <person name="Tims S."/>
            <person name="Ussery D.W."/>
            <person name="Yamada T."/>
            <person name="MetaHit consortium"/>
            <person name="Renault P."/>
            <person name="Sicheritz-Ponten T."/>
            <person name="Bork P."/>
            <person name="Wang J."/>
            <person name="Brunak S."/>
            <person name="Ehrlich S.D."/>
        </authorList>
    </citation>
    <scope>NUCLEOTIDE SEQUENCE [LARGE SCALE GENOMIC DNA]</scope>
</reference>
<comment type="caution">
    <text evidence="1">The sequence shown here is derived from an EMBL/GenBank/DDBJ whole genome shotgun (WGS) entry which is preliminary data.</text>
</comment>
<protein>
    <submittedName>
        <fullName evidence="1">Uncharacterized protein</fullName>
    </submittedName>
</protein>
<dbReference type="STRING" id="1262914.BN533_00996"/>
<organism evidence="1">
    <name type="scientific">Phascolarctobacterium faecium</name>
    <dbReference type="NCBI Taxonomy" id="33025"/>
    <lineage>
        <taxon>Bacteria</taxon>
        <taxon>Bacillati</taxon>
        <taxon>Bacillota</taxon>
        <taxon>Negativicutes</taxon>
        <taxon>Acidaminococcales</taxon>
        <taxon>Acidaminococcaceae</taxon>
        <taxon>Phascolarctobacterium</taxon>
    </lineage>
</organism>
<sequence length="151" mass="17123">MTQVELMENLAAFLKNVVLEYESQQSDGTYSPINVYPGYLPVKTNAKESESCIYVLVLECEDGDEQSAAKVEIGFSIIDGDTSEGWRSLFNLMEHVRQALLKKRTVANKHRLILPIKSKVVEDQPFPQWQGLMTVSYTLGKPVEEEINYGY</sequence>
<dbReference type="HOGENOM" id="CLU_131402_0_0_9"/>